<dbReference type="Pfam" id="PF12937">
    <property type="entry name" value="F-box-like"/>
    <property type="match status" value="1"/>
</dbReference>
<dbReference type="AlphaFoldDB" id="A0A8H6VWQ6"/>
<dbReference type="InterPro" id="IPR001810">
    <property type="entry name" value="F-box_dom"/>
</dbReference>
<dbReference type="RefSeq" id="XP_037217208.1">
    <property type="nucleotide sequence ID" value="XM_037365796.1"/>
</dbReference>
<evidence type="ECO:0000313" key="3">
    <source>
        <dbReference type="Proteomes" id="UP000636479"/>
    </source>
</evidence>
<reference evidence="2" key="1">
    <citation type="submission" date="2020-05" db="EMBL/GenBank/DDBJ databases">
        <title>Mycena genomes resolve the evolution of fungal bioluminescence.</title>
        <authorList>
            <person name="Tsai I.J."/>
        </authorList>
    </citation>
    <scope>NUCLEOTIDE SEQUENCE</scope>
    <source>
        <strain evidence="2">171206Taipei</strain>
    </source>
</reference>
<comment type="caution">
    <text evidence="2">The sequence shown here is derived from an EMBL/GenBank/DDBJ whole genome shotgun (WGS) entry which is preliminary data.</text>
</comment>
<organism evidence="2 3">
    <name type="scientific">Mycena indigotica</name>
    <dbReference type="NCBI Taxonomy" id="2126181"/>
    <lineage>
        <taxon>Eukaryota</taxon>
        <taxon>Fungi</taxon>
        <taxon>Dikarya</taxon>
        <taxon>Basidiomycota</taxon>
        <taxon>Agaricomycotina</taxon>
        <taxon>Agaricomycetes</taxon>
        <taxon>Agaricomycetidae</taxon>
        <taxon>Agaricales</taxon>
        <taxon>Marasmiineae</taxon>
        <taxon>Mycenaceae</taxon>
        <taxon>Mycena</taxon>
    </lineage>
</organism>
<gene>
    <name evidence="2" type="ORF">MIND_00916200</name>
</gene>
<evidence type="ECO:0000259" key="1">
    <source>
        <dbReference type="Pfam" id="PF12937"/>
    </source>
</evidence>
<proteinExistence type="predicted"/>
<keyword evidence="3" id="KW-1185">Reference proteome</keyword>
<protein>
    <recommendedName>
        <fullName evidence="1">F-box domain-containing protein</fullName>
    </recommendedName>
</protein>
<dbReference type="GeneID" id="59348312"/>
<name>A0A8H6VWQ6_9AGAR</name>
<feature type="domain" description="F-box" evidence="1">
    <location>
        <begin position="4"/>
        <end position="47"/>
    </location>
</feature>
<dbReference type="EMBL" id="JACAZF010000008">
    <property type="protein sequence ID" value="KAF7296849.1"/>
    <property type="molecule type" value="Genomic_DNA"/>
</dbReference>
<sequence length="396" mass="43318">MAPASLPVELVTAIAECAPPSSLATLALSCTAFRAISEDCLYQRVVLDHRTSEQGFSWCRTVTDNPRLAQKVHSLSFILRVMLHLNEYDAETEARLLLVFVLALRGCINLRRFRLGYGLFEHPTSLYDLLGPGCPFRLTHLHLAAWDGLNDDVWTGQPALTSLVIPSWAENDLSAVANLPLVHLYAALKAVPPADNSAWQLAHAILTTSDEDEEPPSFVNLGTYAETLTNLALETHGQPDINIYAILSMLADSLPGLTTLYYDETVGSAGVREEGTIQQPLARFPHLTAFFLRFYLGSGSLVKFSGAGEGGENIDFKFEEKTSPETALQHLGTSVLATSSSLRHVEIACKMSGSSGGMRVMSSRCSMFSRVAPGAPVEVESFRDRQSNYERAFYDA</sequence>
<accession>A0A8H6VWQ6</accession>
<dbReference type="Proteomes" id="UP000636479">
    <property type="component" value="Unassembled WGS sequence"/>
</dbReference>
<evidence type="ECO:0000313" key="2">
    <source>
        <dbReference type="EMBL" id="KAF7296849.1"/>
    </source>
</evidence>